<organism evidence="2 3">
    <name type="scientific">Hymenobacter crusticola</name>
    <dbReference type="NCBI Taxonomy" id="1770526"/>
    <lineage>
        <taxon>Bacteria</taxon>
        <taxon>Pseudomonadati</taxon>
        <taxon>Bacteroidota</taxon>
        <taxon>Cytophagia</taxon>
        <taxon>Cytophagales</taxon>
        <taxon>Hymenobacteraceae</taxon>
        <taxon>Hymenobacter</taxon>
    </lineage>
</organism>
<dbReference type="InterPro" id="IPR025333">
    <property type="entry name" value="DUF4239"/>
</dbReference>
<evidence type="ECO:0008006" key="4">
    <source>
        <dbReference type="Google" id="ProtNLM"/>
    </source>
</evidence>
<dbReference type="AlphaFoldDB" id="A0A243W962"/>
<name>A0A243W962_9BACT</name>
<evidence type="ECO:0000256" key="1">
    <source>
        <dbReference type="SAM" id="Phobius"/>
    </source>
</evidence>
<feature type="transmembrane region" description="Helical" evidence="1">
    <location>
        <begin position="219"/>
        <end position="238"/>
    </location>
</feature>
<evidence type="ECO:0000313" key="2">
    <source>
        <dbReference type="EMBL" id="OUJ71755.1"/>
    </source>
</evidence>
<accession>A0A243W962</accession>
<protein>
    <recommendedName>
        <fullName evidence="4">DUF4239 domain-containing protein</fullName>
    </recommendedName>
</protein>
<evidence type="ECO:0000313" key="3">
    <source>
        <dbReference type="Proteomes" id="UP000194873"/>
    </source>
</evidence>
<keyword evidence="3" id="KW-1185">Reference proteome</keyword>
<keyword evidence="1" id="KW-1133">Transmembrane helix</keyword>
<dbReference type="Pfam" id="PF14023">
    <property type="entry name" value="Bestrophin-like"/>
    <property type="match status" value="1"/>
</dbReference>
<dbReference type="EMBL" id="MTSE01000014">
    <property type="protein sequence ID" value="OUJ71755.1"/>
    <property type="molecule type" value="Genomic_DNA"/>
</dbReference>
<sequence length="292" mass="32474">MAVVVTPENNGMPTSPNYDANVHTVDDNMLFMRWMYDLPTWLLGLLIIGLFVGLSVVALRYFHRRLHRSAIATLIDNGTVGWFFSGVTLLYGLTLGLLTVATWGNYTQSAAIASQEAAAIAALYRDLAGYPIGQQAVLKAELRDYARFIIEKSWPAQRKGLINENENLVLETFQNELLTTDLANNEHQALHAEALRMFNNMVELRRQRIESIGGSVPGVLWSVVLLGAIATLGFSYLFSVKSFRLHATMTGLLAAMVGLLIFLIVALDHPYWGEVSVTPEAYQRVLSKVMVR</sequence>
<reference evidence="2 3" key="1">
    <citation type="submission" date="2017-01" db="EMBL/GenBank/DDBJ databases">
        <title>A new Hymenobacter.</title>
        <authorList>
            <person name="Liang Y."/>
            <person name="Feng F."/>
        </authorList>
    </citation>
    <scope>NUCLEOTIDE SEQUENCE [LARGE SCALE GENOMIC DNA]</scope>
    <source>
        <strain evidence="2">MIMBbqt21</strain>
    </source>
</reference>
<feature type="transmembrane region" description="Helical" evidence="1">
    <location>
        <begin position="38"/>
        <end position="59"/>
    </location>
</feature>
<comment type="caution">
    <text evidence="2">The sequence shown here is derived from an EMBL/GenBank/DDBJ whole genome shotgun (WGS) entry which is preliminary data.</text>
</comment>
<feature type="transmembrane region" description="Helical" evidence="1">
    <location>
        <begin position="245"/>
        <end position="267"/>
    </location>
</feature>
<keyword evidence="1" id="KW-0472">Membrane</keyword>
<gene>
    <name evidence="2" type="ORF">BXP70_20565</name>
</gene>
<proteinExistence type="predicted"/>
<feature type="transmembrane region" description="Helical" evidence="1">
    <location>
        <begin position="80"/>
        <end position="101"/>
    </location>
</feature>
<dbReference type="Proteomes" id="UP000194873">
    <property type="component" value="Unassembled WGS sequence"/>
</dbReference>
<keyword evidence="1" id="KW-0812">Transmembrane</keyword>